<evidence type="ECO:0000256" key="5">
    <source>
        <dbReference type="ARBA" id="ARBA00023033"/>
    </source>
</evidence>
<sequence length="503" mass="56842">MALVEVYDVVVVGAGIGGISFAYRIQEAHPDLTYCILENRHELGGTWSLFNFPGVRSDSDLYTYSFPWNPWKGRHSIASGWQIKSYIQESASLQGIDKKIKFNYYVERANFSFPDSQWTLQVTVNGAEEKTIRCSFLMICAGYYDYEKPAPADIPGIENFGGTVVHPQFWPQDLDYTGKNVTIIGSGATAITILPAMAEKANHVTLLQRSPSYVLPLAQEDLLDKVIRALTFWNKSLQYKILRLKWLWVSFLLVRLGTWFPSFMEKLLNRSMLAQLPHWMSLDPHFKPAYKPFEQRLCLCPDGDFFAPLRSGKASIETGVIDTITKDTIKLTSGKELVNQDIIVTATGLLLRFGGGISFYVGGEPLNPAECLVWNGVMLEGLPNAAHLLGYPDTSWTMGADATAQLVCRVISMMRDRGYGGVEPCLSEEERKDIRQMPLWPLKSTYVLRGRNVMPKAGAMSPWRPRENYFSDLWKVRYQNIRRGLKFWWPSQDAPGIAKSTST</sequence>
<reference evidence="6" key="1">
    <citation type="journal article" date="2020" name="Stud. Mycol.">
        <title>101 Dothideomycetes genomes: a test case for predicting lifestyles and emergence of pathogens.</title>
        <authorList>
            <person name="Haridas S."/>
            <person name="Albert R."/>
            <person name="Binder M."/>
            <person name="Bloem J."/>
            <person name="Labutti K."/>
            <person name="Salamov A."/>
            <person name="Andreopoulos B."/>
            <person name="Baker S."/>
            <person name="Barry K."/>
            <person name="Bills G."/>
            <person name="Bluhm B."/>
            <person name="Cannon C."/>
            <person name="Castanera R."/>
            <person name="Culley D."/>
            <person name="Daum C."/>
            <person name="Ezra D."/>
            <person name="Gonzalez J."/>
            <person name="Henrissat B."/>
            <person name="Kuo A."/>
            <person name="Liang C."/>
            <person name="Lipzen A."/>
            <person name="Lutzoni F."/>
            <person name="Magnuson J."/>
            <person name="Mondo S."/>
            <person name="Nolan M."/>
            <person name="Ohm R."/>
            <person name="Pangilinan J."/>
            <person name="Park H.-J."/>
            <person name="Ramirez L."/>
            <person name="Alfaro M."/>
            <person name="Sun H."/>
            <person name="Tritt A."/>
            <person name="Yoshinaga Y."/>
            <person name="Zwiers L.-H."/>
            <person name="Turgeon B."/>
            <person name="Goodwin S."/>
            <person name="Spatafora J."/>
            <person name="Crous P."/>
            <person name="Grigoriev I."/>
        </authorList>
    </citation>
    <scope>NUCLEOTIDE SEQUENCE</scope>
    <source>
        <strain evidence="6">CBS 480.64</strain>
    </source>
</reference>
<dbReference type="PANTHER" id="PTHR43872:SF1">
    <property type="entry name" value="MONOOXYGENASE, PUTATIVE (AFU_ORTHOLOGUE AFUA_8G02570)-RELATED"/>
    <property type="match status" value="1"/>
</dbReference>
<dbReference type="InterPro" id="IPR036188">
    <property type="entry name" value="FAD/NAD-bd_sf"/>
</dbReference>
<dbReference type="Pfam" id="PF00743">
    <property type="entry name" value="FMO-like"/>
    <property type="match status" value="1"/>
</dbReference>
<dbReference type="InterPro" id="IPR020946">
    <property type="entry name" value="Flavin_mOase-like"/>
</dbReference>
<dbReference type="GO" id="GO:0050660">
    <property type="term" value="F:flavin adenine dinucleotide binding"/>
    <property type="evidence" value="ECO:0007669"/>
    <property type="project" value="InterPro"/>
</dbReference>
<comment type="cofactor">
    <cofactor evidence="1">
        <name>FAD</name>
        <dbReference type="ChEBI" id="CHEBI:57692"/>
    </cofactor>
</comment>
<keyword evidence="2" id="KW-0285">Flavoprotein</keyword>
<evidence type="ECO:0000256" key="3">
    <source>
        <dbReference type="ARBA" id="ARBA00022827"/>
    </source>
</evidence>
<proteinExistence type="predicted"/>
<dbReference type="InterPro" id="IPR051820">
    <property type="entry name" value="FAD-binding_MO"/>
</dbReference>
<dbReference type="Gene3D" id="3.50.50.60">
    <property type="entry name" value="FAD/NAD(P)-binding domain"/>
    <property type="match status" value="1"/>
</dbReference>
<evidence type="ECO:0000256" key="1">
    <source>
        <dbReference type="ARBA" id="ARBA00001974"/>
    </source>
</evidence>
<dbReference type="OrthoDB" id="66881at2759"/>
<dbReference type="Proteomes" id="UP000799421">
    <property type="component" value="Unassembled WGS sequence"/>
</dbReference>
<dbReference type="PRINTS" id="PR00411">
    <property type="entry name" value="PNDRDTASEI"/>
</dbReference>
<dbReference type="GO" id="GO:0004499">
    <property type="term" value="F:N,N-dimethylaniline monooxygenase activity"/>
    <property type="evidence" value="ECO:0007669"/>
    <property type="project" value="InterPro"/>
</dbReference>
<evidence type="ECO:0000313" key="6">
    <source>
        <dbReference type="EMBL" id="KAF2859238.1"/>
    </source>
</evidence>
<protein>
    <submittedName>
        <fullName evidence="6">FAD/NAD(P)-binding domain-containing protein</fullName>
    </submittedName>
</protein>
<dbReference type="PANTHER" id="PTHR43872">
    <property type="entry name" value="MONOOXYGENASE, PUTATIVE (AFU_ORTHOLOGUE AFUA_8G02570)-RELATED"/>
    <property type="match status" value="1"/>
</dbReference>
<name>A0A6A7BXK3_9PEZI</name>
<keyword evidence="7" id="KW-1185">Reference proteome</keyword>
<keyword evidence="3" id="KW-0274">FAD</keyword>
<keyword evidence="4" id="KW-0560">Oxidoreductase</keyword>
<keyword evidence="5" id="KW-0503">Monooxygenase</keyword>
<accession>A0A6A7BXK3</accession>
<evidence type="ECO:0000256" key="4">
    <source>
        <dbReference type="ARBA" id="ARBA00023002"/>
    </source>
</evidence>
<gene>
    <name evidence="6" type="ORF">K470DRAFT_258998</name>
</gene>
<dbReference type="Pfam" id="PF13450">
    <property type="entry name" value="NAD_binding_8"/>
    <property type="match status" value="1"/>
</dbReference>
<dbReference type="EMBL" id="MU005995">
    <property type="protein sequence ID" value="KAF2859238.1"/>
    <property type="molecule type" value="Genomic_DNA"/>
</dbReference>
<organism evidence="6 7">
    <name type="scientific">Piedraia hortae CBS 480.64</name>
    <dbReference type="NCBI Taxonomy" id="1314780"/>
    <lineage>
        <taxon>Eukaryota</taxon>
        <taxon>Fungi</taxon>
        <taxon>Dikarya</taxon>
        <taxon>Ascomycota</taxon>
        <taxon>Pezizomycotina</taxon>
        <taxon>Dothideomycetes</taxon>
        <taxon>Dothideomycetidae</taxon>
        <taxon>Capnodiales</taxon>
        <taxon>Piedraiaceae</taxon>
        <taxon>Piedraia</taxon>
    </lineage>
</organism>
<dbReference type="SUPFAM" id="SSF51905">
    <property type="entry name" value="FAD/NAD(P)-binding domain"/>
    <property type="match status" value="2"/>
</dbReference>
<dbReference type="AlphaFoldDB" id="A0A6A7BXK3"/>
<evidence type="ECO:0000256" key="2">
    <source>
        <dbReference type="ARBA" id="ARBA00022630"/>
    </source>
</evidence>
<evidence type="ECO:0000313" key="7">
    <source>
        <dbReference type="Proteomes" id="UP000799421"/>
    </source>
</evidence>
<dbReference type="GO" id="GO:0050661">
    <property type="term" value="F:NADP binding"/>
    <property type="evidence" value="ECO:0007669"/>
    <property type="project" value="InterPro"/>
</dbReference>